<dbReference type="EMBL" id="FLRB01000011">
    <property type="protein sequence ID" value="SBT21149.1"/>
    <property type="molecule type" value="Genomic_DNA"/>
</dbReference>
<organism evidence="1 4">
    <name type="scientific">Marinomonas gallaica</name>
    <dbReference type="NCBI Taxonomy" id="1806667"/>
    <lineage>
        <taxon>Bacteria</taxon>
        <taxon>Pseudomonadati</taxon>
        <taxon>Pseudomonadota</taxon>
        <taxon>Gammaproteobacteria</taxon>
        <taxon>Oceanospirillales</taxon>
        <taxon>Oceanospirillaceae</taxon>
        <taxon>Marinomonas</taxon>
    </lineage>
</organism>
<evidence type="ECO:0000313" key="1">
    <source>
        <dbReference type="EMBL" id="SBT16101.1"/>
    </source>
</evidence>
<dbReference type="AlphaFoldDB" id="A0A1C3JLR7"/>
<gene>
    <name evidence="1" type="ORF">MGA5115_00175</name>
    <name evidence="2" type="ORF">MGA5116_01736</name>
</gene>
<name>A0A1C3JLR7_9GAMM</name>
<reference evidence="1 4" key="2">
    <citation type="submission" date="2016-06" db="EMBL/GenBank/DDBJ databases">
        <authorList>
            <person name="Kjaerup R.B."/>
            <person name="Dalgaard T.S."/>
            <person name="Juul-Madsen H.R."/>
        </authorList>
    </citation>
    <scope>NUCLEOTIDE SEQUENCE [LARGE SCALE GENOMIC DNA]</scope>
    <source>
        <strain evidence="1 4">CECT 5115</strain>
    </source>
</reference>
<evidence type="ECO:0000313" key="3">
    <source>
        <dbReference type="Proteomes" id="UP000092840"/>
    </source>
</evidence>
<dbReference type="Proteomes" id="UP000092871">
    <property type="component" value="Unassembled WGS sequence"/>
</dbReference>
<dbReference type="EMBL" id="FLRA01000001">
    <property type="protein sequence ID" value="SBT16101.1"/>
    <property type="molecule type" value="Genomic_DNA"/>
</dbReference>
<proteinExistence type="predicted"/>
<dbReference type="OrthoDB" id="6106048at2"/>
<evidence type="ECO:0000313" key="4">
    <source>
        <dbReference type="Proteomes" id="UP000092871"/>
    </source>
</evidence>
<protein>
    <submittedName>
        <fullName evidence="1">Uncharacterized protein</fullName>
    </submittedName>
</protein>
<dbReference type="RefSeq" id="WP_067030392.1">
    <property type="nucleotide sequence ID" value="NZ_FLRA01000001.1"/>
</dbReference>
<evidence type="ECO:0000313" key="2">
    <source>
        <dbReference type="EMBL" id="SBT21149.1"/>
    </source>
</evidence>
<sequence length="165" mass="18441">MSDVLSDAQMFMSEPDETVLTAALRNKDDIPILMDIVGADDAATPISQEMHLKKSLFSDEAETEKPTPTFKYEAPEKKTKFQYEPPEKGAEFNYKPPEETTETVTKTVSESVIQTVEHVATAVQPNTADKDQSQLIADAIKSVLERRLPELVAEVMMEISRHDDP</sequence>
<keyword evidence="3" id="KW-1185">Reference proteome</keyword>
<dbReference type="Proteomes" id="UP000092840">
    <property type="component" value="Unassembled WGS sequence"/>
</dbReference>
<reference evidence="2 3" key="1">
    <citation type="submission" date="2016-06" db="EMBL/GenBank/DDBJ databases">
        <authorList>
            <person name="Rodrigo-Torres L."/>
            <person name="Arahal D.R."/>
        </authorList>
    </citation>
    <scope>NUCLEOTIDE SEQUENCE [LARGE SCALE GENOMIC DNA]</scope>
    <source>
        <strain evidence="2 3">CECT 5116</strain>
    </source>
</reference>
<accession>A0A1C3JLR7</accession>